<dbReference type="OrthoDB" id="5841829at2759"/>
<feature type="region of interest" description="Disordered" evidence="1">
    <location>
        <begin position="1370"/>
        <end position="1436"/>
    </location>
</feature>
<dbReference type="PANTHER" id="PTHR45799:SF2">
    <property type="entry name" value="RETICULON-LIKE PROTEIN"/>
    <property type="match status" value="1"/>
</dbReference>
<feature type="compositionally biased region" description="Basic and acidic residues" evidence="1">
    <location>
        <begin position="1416"/>
        <end position="1428"/>
    </location>
</feature>
<feature type="compositionally biased region" description="Acidic residues" evidence="1">
    <location>
        <begin position="1405"/>
        <end position="1415"/>
    </location>
</feature>
<feature type="compositionally biased region" description="Basic and acidic residues" evidence="1">
    <location>
        <begin position="906"/>
        <end position="919"/>
    </location>
</feature>
<feature type="compositionally biased region" description="Basic and acidic residues" evidence="1">
    <location>
        <begin position="350"/>
        <end position="363"/>
    </location>
</feature>
<feature type="signal peptide" evidence="2">
    <location>
        <begin position="1"/>
        <end position="19"/>
    </location>
</feature>
<dbReference type="PANTHER" id="PTHR45799">
    <property type="entry name" value="RETICULON-LIKE PROTEIN"/>
    <property type="match status" value="1"/>
</dbReference>
<keyword evidence="4" id="KW-1185">Reference proteome</keyword>
<dbReference type="GO" id="GO:0005789">
    <property type="term" value="C:endoplasmic reticulum membrane"/>
    <property type="evidence" value="ECO:0007669"/>
    <property type="project" value="TreeGrafter"/>
</dbReference>
<feature type="region of interest" description="Disordered" evidence="1">
    <location>
        <begin position="301"/>
        <end position="327"/>
    </location>
</feature>
<dbReference type="InterPro" id="IPR046964">
    <property type="entry name" value="RTN1-4"/>
</dbReference>
<evidence type="ECO:0000256" key="2">
    <source>
        <dbReference type="SAM" id="SignalP"/>
    </source>
</evidence>
<accession>A0A8S1GT81</accession>
<keyword evidence="2" id="KW-0732">Signal</keyword>
<feature type="region of interest" description="Disordered" evidence="1">
    <location>
        <begin position="751"/>
        <end position="938"/>
    </location>
</feature>
<feature type="compositionally biased region" description="Basic residues" evidence="1">
    <location>
        <begin position="882"/>
        <end position="892"/>
    </location>
</feature>
<reference evidence="3" key="1">
    <citation type="submission" date="2020-10" db="EMBL/GenBank/DDBJ databases">
        <authorList>
            <person name="Kikuchi T."/>
        </authorList>
    </citation>
    <scope>NUCLEOTIDE SEQUENCE</scope>
    <source>
        <strain evidence="3">NKZ352</strain>
    </source>
</reference>
<proteinExistence type="predicted"/>
<protein>
    <submittedName>
        <fullName evidence="3">Uncharacterized protein</fullName>
    </submittedName>
</protein>
<name>A0A8S1GT81_9PELO</name>
<evidence type="ECO:0000313" key="3">
    <source>
        <dbReference type="EMBL" id="CAD6185982.1"/>
    </source>
</evidence>
<dbReference type="GO" id="GO:0030424">
    <property type="term" value="C:axon"/>
    <property type="evidence" value="ECO:0007669"/>
    <property type="project" value="TreeGrafter"/>
</dbReference>
<evidence type="ECO:0000256" key="1">
    <source>
        <dbReference type="SAM" id="MobiDB-lite"/>
    </source>
</evidence>
<feature type="chain" id="PRO_5035767165" evidence="2">
    <location>
        <begin position="20"/>
        <end position="1518"/>
    </location>
</feature>
<feature type="compositionally biased region" description="Acidic residues" evidence="1">
    <location>
        <begin position="312"/>
        <end position="327"/>
    </location>
</feature>
<feature type="compositionally biased region" description="Basic and acidic residues" evidence="1">
    <location>
        <begin position="759"/>
        <end position="773"/>
    </location>
</feature>
<feature type="compositionally biased region" description="Basic residues" evidence="1">
    <location>
        <begin position="835"/>
        <end position="845"/>
    </location>
</feature>
<gene>
    <name evidence="3" type="ORF">CAUJ_LOCUS1901</name>
</gene>
<dbReference type="Proteomes" id="UP000835052">
    <property type="component" value="Unassembled WGS sequence"/>
</dbReference>
<dbReference type="EMBL" id="CAJGYM010000003">
    <property type="protein sequence ID" value="CAD6185982.1"/>
    <property type="molecule type" value="Genomic_DNA"/>
</dbReference>
<comment type="caution">
    <text evidence="3">The sequence shown here is derived from an EMBL/GenBank/DDBJ whole genome shotgun (WGS) entry which is preliminary data.</text>
</comment>
<sequence length="1518" mass="172602">MNPFLLFTLLSTVLAAGNAASTTFIVTGNSIHNVFKQKLARQLVEGFDEYEKEFHAEIVVLNAGAHHGVQDDVYGTIQTFLNVPLRSNVSTLVLTMLGTEEMSLDQLQHLETFTRTERGLLVVEIGVPAIQTQALLDKGALCWGIARLSIESPNSAILCNDLEVQKLSSLQLEELRSIIDTKRRDWIELSEEQPRPFWPCLFASAAKAEKKNKRPQVEVIETNDDEDEEEVIQEIVKKALEKEELKRKNKAKDEDDDEDDAKTSAKFKKLNCKYRKSCYETGDVGDIDSLDFSSLTSWFSSSSTEKSKLPDSEDADQDGVPDADDEDVNLADRKLICKYRPSCYEKHNIPKSDKLKEREEKLQHVSGKAHVPHGQKRTLKEIAESTLKRVEKNQEKASARPLPNSFIVEKKFKEIEEKLRKKTDCKYRKSCYESGVLPDIETSSWEFRIPYLHSEKSDEDEKKDEDEKDFNEMENDEKKLHCKYRKSCYESGVKPEIDADIQISSIYDLYSIPEQVEPRKMSLKERCKYRKSCYETGVLPDLGDSVESKIQDIVSKEVNSVVPSNIRELKTLCKYRKSCYNEVALSDSTDIVQKIRRRRVLEKEVRRRRSRRYKNRRREASLAADGYYRKPTMKEKLAAKKEKIAKEAEKAEKAAKKVVEPVQETVPEKVVKAAKKAVKAGKKIVEDPQETVEKIEEEVAEKAEKVTKNAGKATKKIVEDVTPEKKEDEPTVPEKIEKVAKKAVKTGKKIVEETLADDDDKKESEESVPEKVAKKAVKTGKKIIEETVSDDDDKEESENSVPEKVAKKAVKTGKKIVEEVKEEEPEASVPEKVAKVAKRAMKTGKKVVEEPVQALKEVLESESEEKKKEEEPEEEEEEKPKDKKSHKKQKKEKKVDEPEPEEDQKPEEPEQHESKKEEKASEEEVEDEKPSKKVNKLKKVAEVAEPVVKAVVHKVADKIKQKPKKAPVKVEKKKEKKIIDADKDGIPDHLDNNISPALRKLGCKYRKSCYQTGELADIEPVDVADIWSSPASAGIIDADKDGIPDHEDDHIKPSLRKLGCKYRKSCYETGKLGDIDPLVFWGSPAPSTKTSGKKIIDIDQDGIPDSEDEDISPALRKLGCKYRKSCYETGELGDIQPVVVSNIWASKQPSDFIDADKDGIPDHEDEHIKPSLRKLGCKYRKSCYETGELGDIEPVKVSHIWSSSPSSKSGIIDADKDGIPDHEDEHIKPSLRKLGCKYRKSCYETGELGDINPVEVSHIWSSPPPSKSGIIDVDKDGIPDSEDEHIAPSLRKLGCKYRKSCYETGELPAIIHPFDSHHHTLMETIREDESKHEALLRCKYRKSCYKQMGIKEKEEDEDIVDVEDKRKLLNKAPGIVSNKEREEPPPQPKKHHQKRGEKEKKRQESEEEEDDDDDKDDKKEKHESKPVDVPDDSVPIPVNLRVDDKLFCKYRKSCYASVKPRATREDHSGNIARLGPNGERLKCHIYYLSCREKFGLPPKEKAPMGPNGKRLCRKKKPE</sequence>
<feature type="compositionally biased region" description="Acidic residues" evidence="1">
    <location>
        <begin position="787"/>
        <end position="798"/>
    </location>
</feature>
<feature type="region of interest" description="Disordered" evidence="1">
    <location>
        <begin position="350"/>
        <end position="378"/>
    </location>
</feature>
<feature type="region of interest" description="Disordered" evidence="1">
    <location>
        <begin position="1496"/>
        <end position="1518"/>
    </location>
</feature>
<organism evidence="3 4">
    <name type="scientific">Caenorhabditis auriculariae</name>
    <dbReference type="NCBI Taxonomy" id="2777116"/>
    <lineage>
        <taxon>Eukaryota</taxon>
        <taxon>Metazoa</taxon>
        <taxon>Ecdysozoa</taxon>
        <taxon>Nematoda</taxon>
        <taxon>Chromadorea</taxon>
        <taxon>Rhabditida</taxon>
        <taxon>Rhabditina</taxon>
        <taxon>Rhabditomorpha</taxon>
        <taxon>Rhabditoidea</taxon>
        <taxon>Rhabditidae</taxon>
        <taxon>Peloderinae</taxon>
        <taxon>Caenorhabditis</taxon>
    </lineage>
</organism>
<evidence type="ECO:0000313" key="4">
    <source>
        <dbReference type="Proteomes" id="UP000835052"/>
    </source>
</evidence>